<comment type="caution">
    <text evidence="10">The sequence shown here is derived from an EMBL/GenBank/DDBJ whole genome shotgun (WGS) entry which is preliminary data.</text>
</comment>
<keyword evidence="5" id="KW-0479">Metal-binding</keyword>
<dbReference type="InterPro" id="IPR012337">
    <property type="entry name" value="RNaseH-like_sf"/>
</dbReference>
<proteinExistence type="inferred from homology"/>
<dbReference type="InterPro" id="IPR036397">
    <property type="entry name" value="RNaseH_sf"/>
</dbReference>
<evidence type="ECO:0000256" key="5">
    <source>
        <dbReference type="ARBA" id="ARBA00022723"/>
    </source>
</evidence>
<dbReference type="OrthoDB" id="407198at2759"/>
<dbReference type="Gene3D" id="3.30.420.10">
    <property type="entry name" value="Ribonuclease H-like superfamily/Ribonuclease H"/>
    <property type="match status" value="1"/>
</dbReference>
<keyword evidence="7" id="KW-0378">Hydrolase</keyword>
<dbReference type="PANTHER" id="PTHR10642:SF26">
    <property type="entry name" value="RIBONUCLEASE H1"/>
    <property type="match status" value="1"/>
</dbReference>
<dbReference type="InterPro" id="IPR050092">
    <property type="entry name" value="RNase_H"/>
</dbReference>
<dbReference type="Proteomes" id="UP000297299">
    <property type="component" value="Unassembled WGS sequence"/>
</dbReference>
<dbReference type="Pfam" id="PF00075">
    <property type="entry name" value="RNase_H"/>
    <property type="match status" value="1"/>
</dbReference>
<dbReference type="STRING" id="38488.A0A4Y8CWR5"/>
<dbReference type="GO" id="GO:0043137">
    <property type="term" value="P:DNA replication, removal of RNA primer"/>
    <property type="evidence" value="ECO:0007669"/>
    <property type="project" value="TreeGrafter"/>
</dbReference>
<evidence type="ECO:0000256" key="7">
    <source>
        <dbReference type="ARBA" id="ARBA00022801"/>
    </source>
</evidence>
<evidence type="ECO:0000256" key="4">
    <source>
        <dbReference type="ARBA" id="ARBA00022722"/>
    </source>
</evidence>
<reference evidence="10 11" key="1">
    <citation type="submission" date="2017-11" db="EMBL/GenBank/DDBJ databases">
        <title>Comparative genomics of Botrytis spp.</title>
        <authorList>
            <person name="Valero-Jimenez C.A."/>
            <person name="Tapia P."/>
            <person name="Veloso J."/>
            <person name="Silva-Moreno E."/>
            <person name="Staats M."/>
            <person name="Valdes J.H."/>
            <person name="Van Kan J.A.L."/>
        </authorList>
    </citation>
    <scope>NUCLEOTIDE SEQUENCE [LARGE SCALE GENOMIC DNA]</scope>
    <source>
        <strain evidence="10 11">MUCL2830</strain>
    </source>
</reference>
<keyword evidence="6" id="KW-0255">Endonuclease</keyword>
<name>A0A4Y8CWR5_9HELO</name>
<accession>A0A4Y8CWR5</accession>
<keyword evidence="4" id="KW-0540">Nuclease</keyword>
<dbReference type="PROSITE" id="PS50879">
    <property type="entry name" value="RNASE_H_1"/>
    <property type="match status" value="1"/>
</dbReference>
<evidence type="ECO:0000256" key="3">
    <source>
        <dbReference type="ARBA" id="ARBA00012180"/>
    </source>
</evidence>
<protein>
    <recommendedName>
        <fullName evidence="3">ribonuclease H</fullName>
        <ecNumber evidence="3">3.1.26.4</ecNumber>
    </recommendedName>
</protein>
<comment type="catalytic activity">
    <reaction evidence="1">
        <text>Endonucleolytic cleavage to 5'-phosphomonoester.</text>
        <dbReference type="EC" id="3.1.26.4"/>
    </reaction>
</comment>
<dbReference type="PANTHER" id="PTHR10642">
    <property type="entry name" value="RIBONUCLEASE H1"/>
    <property type="match status" value="1"/>
</dbReference>
<evidence type="ECO:0000256" key="2">
    <source>
        <dbReference type="ARBA" id="ARBA00005300"/>
    </source>
</evidence>
<organism evidence="10 11">
    <name type="scientific">Botryotinia calthae</name>
    <dbReference type="NCBI Taxonomy" id="38488"/>
    <lineage>
        <taxon>Eukaryota</taxon>
        <taxon>Fungi</taxon>
        <taxon>Dikarya</taxon>
        <taxon>Ascomycota</taxon>
        <taxon>Pezizomycotina</taxon>
        <taxon>Leotiomycetes</taxon>
        <taxon>Helotiales</taxon>
        <taxon>Sclerotiniaceae</taxon>
        <taxon>Botryotinia</taxon>
    </lineage>
</organism>
<dbReference type="EMBL" id="PHWZ01000246">
    <property type="protein sequence ID" value="TEY53473.1"/>
    <property type="molecule type" value="Genomic_DNA"/>
</dbReference>
<evidence type="ECO:0000256" key="1">
    <source>
        <dbReference type="ARBA" id="ARBA00000077"/>
    </source>
</evidence>
<feature type="region of interest" description="Disordered" evidence="8">
    <location>
        <begin position="47"/>
        <end position="71"/>
    </location>
</feature>
<dbReference type="SUPFAM" id="SSF53098">
    <property type="entry name" value="Ribonuclease H-like"/>
    <property type="match status" value="1"/>
</dbReference>
<evidence type="ECO:0000313" key="11">
    <source>
        <dbReference type="Proteomes" id="UP000297299"/>
    </source>
</evidence>
<keyword evidence="11" id="KW-1185">Reference proteome</keyword>
<dbReference type="GO" id="GO:0004523">
    <property type="term" value="F:RNA-DNA hybrid ribonuclease activity"/>
    <property type="evidence" value="ECO:0007669"/>
    <property type="project" value="UniProtKB-EC"/>
</dbReference>
<evidence type="ECO:0000313" key="10">
    <source>
        <dbReference type="EMBL" id="TEY53473.1"/>
    </source>
</evidence>
<evidence type="ECO:0000256" key="8">
    <source>
        <dbReference type="SAM" id="MobiDB-lite"/>
    </source>
</evidence>
<gene>
    <name evidence="10" type="ORF">BOTCAL_0247g00050</name>
</gene>
<dbReference type="GO" id="GO:0003676">
    <property type="term" value="F:nucleic acid binding"/>
    <property type="evidence" value="ECO:0007669"/>
    <property type="project" value="InterPro"/>
</dbReference>
<dbReference type="GO" id="GO:0046872">
    <property type="term" value="F:metal ion binding"/>
    <property type="evidence" value="ECO:0007669"/>
    <property type="project" value="UniProtKB-KW"/>
</dbReference>
<dbReference type="InterPro" id="IPR002156">
    <property type="entry name" value="RNaseH_domain"/>
</dbReference>
<feature type="domain" description="RNase H type-1" evidence="9">
    <location>
        <begin position="135"/>
        <end position="301"/>
    </location>
</feature>
<evidence type="ECO:0000259" key="9">
    <source>
        <dbReference type="PROSITE" id="PS50879"/>
    </source>
</evidence>
<dbReference type="EC" id="3.1.26.4" evidence="3"/>
<dbReference type="CDD" id="cd13934">
    <property type="entry name" value="RNase_H_Dikarya_like"/>
    <property type="match status" value="1"/>
</dbReference>
<comment type="similarity">
    <text evidence="2">Belongs to the RNase H family.</text>
</comment>
<sequence>MASGWIPDMNPIELPGGILVCRAHCQIICFICCCDYSFMQDLQEQGENSDSASLPDARSDDEDSETFEHPEYQVFDPQEAFTVFNKPGTNGFNDALESELDSDPIPTITKFRPPLPSDTPSMLFRPAHRFIRRTNPNEILLYTDGSCLSNGLASPRAGCGFVISPHHKINFRLENTGPTGELHRQTSNRAELRAVVAALEYRAWQSDSVGAWSRVVIATDSEYVVLGATERINGWVQRGWRTSTGTDVKNLDLWKRLVYCIKKVNRPMDMLENGRGAAVAFWRIPRQWNEQADAEAKRGADLEEEQEFRVPTGVMV</sequence>
<evidence type="ECO:0000256" key="6">
    <source>
        <dbReference type="ARBA" id="ARBA00022759"/>
    </source>
</evidence>
<dbReference type="AlphaFoldDB" id="A0A4Y8CWR5"/>